<organism evidence="2 3">
    <name type="scientific">Aquimarina algiphila</name>
    <dbReference type="NCBI Taxonomy" id="2047982"/>
    <lineage>
        <taxon>Bacteria</taxon>
        <taxon>Pseudomonadati</taxon>
        <taxon>Bacteroidota</taxon>
        <taxon>Flavobacteriia</taxon>
        <taxon>Flavobacteriales</taxon>
        <taxon>Flavobacteriaceae</taxon>
        <taxon>Aquimarina</taxon>
    </lineage>
</organism>
<keyword evidence="3" id="KW-1185">Reference proteome</keyword>
<dbReference type="EMBL" id="VLNR01000078">
    <property type="protein sequence ID" value="TSE04585.1"/>
    <property type="molecule type" value="Genomic_DNA"/>
</dbReference>
<dbReference type="Pfam" id="PF10988">
    <property type="entry name" value="DUF2807"/>
    <property type="match status" value="1"/>
</dbReference>
<dbReference type="Proteomes" id="UP000318833">
    <property type="component" value="Unassembled WGS sequence"/>
</dbReference>
<proteinExistence type="predicted"/>
<dbReference type="InterPro" id="IPR021255">
    <property type="entry name" value="DUF2807"/>
</dbReference>
<gene>
    <name evidence="2" type="ORF">FOF46_25925</name>
</gene>
<comment type="caution">
    <text evidence="2">The sequence shown here is derived from an EMBL/GenBank/DDBJ whole genome shotgun (WGS) entry which is preliminary data.</text>
</comment>
<sequence length="187" mass="20466">MIKTMKFSIVIKLCIIAILVSKTTILFGQDTNNQKKEINLTDFKALDISGLAQVYIKQGTKNKVDMKVSGVAIKKIKVFVDNETLFIDTPRSISGESIKITVTYKKIVDIKVKDAAELTALNTIKGDVLKITVTQASSTAISVDLKHLEISMKNNADLKIKGITDNQRVKSTSSGGTFDNSGLTIRD</sequence>
<accession>A0A554VCV5</accession>
<evidence type="ECO:0000259" key="1">
    <source>
        <dbReference type="Pfam" id="PF10988"/>
    </source>
</evidence>
<reference evidence="2 3" key="1">
    <citation type="submission" date="2019-07" db="EMBL/GenBank/DDBJ databases">
        <title>The draft genome sequence of Aquimarina algiphila M91.</title>
        <authorList>
            <person name="Meng X."/>
        </authorList>
    </citation>
    <scope>NUCLEOTIDE SEQUENCE [LARGE SCALE GENOMIC DNA]</scope>
    <source>
        <strain evidence="2 3">M91</strain>
    </source>
</reference>
<evidence type="ECO:0000313" key="2">
    <source>
        <dbReference type="EMBL" id="TSE04585.1"/>
    </source>
</evidence>
<name>A0A554VCV5_9FLAO</name>
<dbReference type="OrthoDB" id="1442792at2"/>
<dbReference type="AlphaFoldDB" id="A0A554VCV5"/>
<feature type="domain" description="Putative auto-transporter adhesin head GIN" evidence="1">
    <location>
        <begin position="42"/>
        <end position="186"/>
    </location>
</feature>
<evidence type="ECO:0000313" key="3">
    <source>
        <dbReference type="Proteomes" id="UP000318833"/>
    </source>
</evidence>
<dbReference type="Gene3D" id="2.160.20.120">
    <property type="match status" value="1"/>
</dbReference>
<protein>
    <recommendedName>
        <fullName evidence="1">Putative auto-transporter adhesin head GIN domain-containing protein</fullName>
    </recommendedName>
</protein>